<dbReference type="SUPFAM" id="SSF52540">
    <property type="entry name" value="P-loop containing nucleoside triphosphate hydrolases"/>
    <property type="match status" value="1"/>
</dbReference>
<dbReference type="GO" id="GO:0035999">
    <property type="term" value="P:tetrahydrofolate interconversion"/>
    <property type="evidence" value="ECO:0007669"/>
    <property type="project" value="UniProtKB-UniRule"/>
</dbReference>
<keyword evidence="8" id="KW-1185">Reference proteome</keyword>
<dbReference type="HAMAP" id="MF_01543">
    <property type="entry name" value="FTHFS"/>
    <property type="match status" value="1"/>
</dbReference>
<dbReference type="Proteomes" id="UP000032740">
    <property type="component" value="Chromosome"/>
</dbReference>
<evidence type="ECO:0000256" key="6">
    <source>
        <dbReference type="HAMAP-Rule" id="MF_01543"/>
    </source>
</evidence>
<keyword evidence="5 6" id="KW-0067">ATP-binding</keyword>
<comment type="catalytic activity">
    <reaction evidence="6">
        <text>(6S)-5,6,7,8-tetrahydrofolate + formate + ATP = (6R)-10-formyltetrahydrofolate + ADP + phosphate</text>
        <dbReference type="Rhea" id="RHEA:20221"/>
        <dbReference type="ChEBI" id="CHEBI:15740"/>
        <dbReference type="ChEBI" id="CHEBI:30616"/>
        <dbReference type="ChEBI" id="CHEBI:43474"/>
        <dbReference type="ChEBI" id="CHEBI:57453"/>
        <dbReference type="ChEBI" id="CHEBI:195366"/>
        <dbReference type="ChEBI" id="CHEBI:456216"/>
        <dbReference type="EC" id="6.3.4.3"/>
    </reaction>
</comment>
<protein>
    <recommendedName>
        <fullName evidence="6">Formate--tetrahydrofolate ligase</fullName>
        <ecNumber evidence="6">6.3.4.3</ecNumber>
    </recommendedName>
    <alternativeName>
        <fullName evidence="6">Formyltetrahydrofolate synthetase</fullName>
        <shortName evidence="6">FHS</shortName>
        <shortName evidence="6">FTHFS</shortName>
    </alternativeName>
</protein>
<evidence type="ECO:0000256" key="2">
    <source>
        <dbReference type="ARBA" id="ARBA00022563"/>
    </source>
</evidence>
<dbReference type="GO" id="GO:0005524">
    <property type="term" value="F:ATP binding"/>
    <property type="evidence" value="ECO:0007669"/>
    <property type="project" value="UniProtKB-UniRule"/>
</dbReference>
<dbReference type="KEGG" id="apal:BN85413860"/>
<dbReference type="OrthoDB" id="9761733at2"/>
<comment type="similarity">
    <text evidence="6">Belongs to the formate--tetrahydrofolate ligase family.</text>
</comment>
<evidence type="ECO:0000256" key="5">
    <source>
        <dbReference type="ARBA" id="ARBA00022840"/>
    </source>
</evidence>
<dbReference type="GO" id="GO:0004329">
    <property type="term" value="F:formate-tetrahydrofolate ligase activity"/>
    <property type="evidence" value="ECO:0007669"/>
    <property type="project" value="UniProtKB-UniRule"/>
</dbReference>
<dbReference type="EMBL" id="FO681347">
    <property type="protein sequence ID" value="CCV64963.1"/>
    <property type="molecule type" value="Genomic_DNA"/>
</dbReference>
<dbReference type="InterPro" id="IPR020628">
    <property type="entry name" value="Formate_THF_ligase_CS"/>
</dbReference>
<reference evidence="7 8" key="1">
    <citation type="journal article" date="2013" name="J. Mol. Microbiol. Biotechnol.">
        <title>Analysis of the Complete Genomes of Acholeplasma brassicae , A. palmae and A. laidlawii and Their Comparison to the Obligate Parasites from ' Candidatus Phytoplasma'.</title>
        <authorList>
            <person name="Kube M."/>
            <person name="Siewert C."/>
            <person name="Migdoll A.M."/>
            <person name="Duduk B."/>
            <person name="Holz S."/>
            <person name="Rabus R."/>
            <person name="Seemuller E."/>
            <person name="Mitrovic J."/>
            <person name="Muller I."/>
            <person name="Buttner C."/>
            <person name="Reinhardt R."/>
        </authorList>
    </citation>
    <scope>NUCLEOTIDE SEQUENCE [LARGE SCALE GENOMIC DNA]</scope>
    <source>
        <strain evidence="7 8">J233</strain>
    </source>
</reference>
<dbReference type="Gene3D" id="3.30.1510.10">
    <property type="entry name" value="Domain 2, N(10)-formyltetrahydrofolate synthetase"/>
    <property type="match status" value="1"/>
</dbReference>
<evidence type="ECO:0000256" key="1">
    <source>
        <dbReference type="ARBA" id="ARBA00004777"/>
    </source>
</evidence>
<proteinExistence type="inferred from homology"/>
<evidence type="ECO:0000313" key="7">
    <source>
        <dbReference type="EMBL" id="CCV64963.1"/>
    </source>
</evidence>
<organism evidence="7 8">
    <name type="scientific">Alteracholeplasma palmae (strain ATCC 49389 / J233)</name>
    <name type="common">Acholeplasma palmae</name>
    <dbReference type="NCBI Taxonomy" id="1318466"/>
    <lineage>
        <taxon>Bacteria</taxon>
        <taxon>Bacillati</taxon>
        <taxon>Mycoplasmatota</taxon>
        <taxon>Mollicutes</taxon>
        <taxon>Acholeplasmatales</taxon>
        <taxon>Acholeplasmataceae</taxon>
        <taxon>Acholeplasma</taxon>
    </lineage>
</organism>
<dbReference type="InterPro" id="IPR027417">
    <property type="entry name" value="P-loop_NTPase"/>
</dbReference>
<dbReference type="NCBIfam" id="NF010030">
    <property type="entry name" value="PRK13505.1"/>
    <property type="match status" value="1"/>
</dbReference>
<dbReference type="Pfam" id="PF01268">
    <property type="entry name" value="FTHFS"/>
    <property type="match status" value="1"/>
</dbReference>
<dbReference type="STRING" id="1318466.BN85413860"/>
<gene>
    <name evidence="6 7" type="primary">fhs</name>
    <name evidence="7" type="ORF">BN85413860</name>
</gene>
<dbReference type="RefSeq" id="WP_030003846.1">
    <property type="nucleotide sequence ID" value="NC_022538.1"/>
</dbReference>
<dbReference type="Gene3D" id="3.40.50.300">
    <property type="entry name" value="P-loop containing nucleotide triphosphate hydrolases"/>
    <property type="match status" value="1"/>
</dbReference>
<keyword evidence="2 6" id="KW-0554">One-carbon metabolism</keyword>
<dbReference type="AlphaFoldDB" id="U4KLZ8"/>
<dbReference type="EC" id="6.3.4.3" evidence="6"/>
<dbReference type="HOGENOM" id="CLU_003601_3_3_14"/>
<feature type="binding site" evidence="6">
    <location>
        <begin position="53"/>
        <end position="60"/>
    </location>
    <ligand>
        <name>ATP</name>
        <dbReference type="ChEBI" id="CHEBI:30616"/>
    </ligand>
</feature>
<keyword evidence="3 6" id="KW-0436">Ligase</keyword>
<accession>U4KLZ8</accession>
<dbReference type="UniPathway" id="UPA00193"/>
<sequence>MNTKEIILSQANIIDDELIAYGKDKFKVELSLLDRLKDKKDGKLILVTSINPTSAGEGKTTTSISLAQGMKQINKNAILALREPSMGPVFGLKGGATGAGKSSIEPSLDIDLHFTGDIHALTSAHNLLSAFIDNHIYFGNELHIKEVMWPRALDVNDRSLREVETKAGKSSFVITAASELMAILALSKNLDDLKTRISNIIIGINENDQFIKVSDLKIEDALTMLLKDAIKPNLVLTTEKALAFVHAGPFANIAHGCSSIIASQMALKLGDYVITEAGFGADLGMEKFLDIKVPVLGKNADLVVMVVTLKALKLHGGVLEENLQLKNIEALLKGVSNLEKHLENIKSYNLDYVIALNLYTNDDKDEKEALLKWAKRNGHEIEISDGYDLGGKGAVDLANLVVKKLEGTSNKKFKELYDVNLDIDIKINIIAKNIYGAKEVTYSKRALRKLELFKEMKYPICMAKTPLSLSGDPLLKARPKDFILHISDIKLSNGAELIIPLTKGINVMPGLNKTPRVLDFHINKEGEVI</sequence>
<dbReference type="InterPro" id="IPR000559">
    <property type="entry name" value="Formate_THF_ligase"/>
</dbReference>
<evidence type="ECO:0000313" key="8">
    <source>
        <dbReference type="Proteomes" id="UP000032740"/>
    </source>
</evidence>
<dbReference type="Gene3D" id="3.10.410.10">
    <property type="entry name" value="Formyltetrahydrofolate synthetase, domain 3"/>
    <property type="match status" value="1"/>
</dbReference>
<dbReference type="PROSITE" id="PS00721">
    <property type="entry name" value="FTHFS_1"/>
    <property type="match status" value="1"/>
</dbReference>
<comment type="pathway">
    <text evidence="1 6">One-carbon metabolism; tetrahydrofolate interconversion.</text>
</comment>
<keyword evidence="4 6" id="KW-0547">Nucleotide-binding</keyword>
<name>U4KLZ8_ALTPJ</name>
<evidence type="ECO:0000256" key="3">
    <source>
        <dbReference type="ARBA" id="ARBA00022598"/>
    </source>
</evidence>
<evidence type="ECO:0000256" key="4">
    <source>
        <dbReference type="ARBA" id="ARBA00022741"/>
    </source>
</evidence>